<comment type="caution">
    <text evidence="2">The sequence shown here is derived from an EMBL/GenBank/DDBJ whole genome shotgun (WGS) entry which is preliminary data.</text>
</comment>
<dbReference type="OrthoDB" id="7449810at2759"/>
<reference evidence="2 3" key="1">
    <citation type="submission" date="2020-04" db="EMBL/GenBank/DDBJ databases">
        <authorList>
            <person name="Wallbank WR R."/>
            <person name="Pardo Diaz C."/>
            <person name="Kozak K."/>
            <person name="Martin S."/>
            <person name="Jiggins C."/>
            <person name="Moest M."/>
            <person name="Warren A I."/>
            <person name="Byers J.R.P. K."/>
            <person name="Montejo-Kovacevich G."/>
            <person name="Yen C E."/>
        </authorList>
    </citation>
    <scope>NUCLEOTIDE SEQUENCE [LARGE SCALE GENOMIC DNA]</scope>
</reference>
<dbReference type="Proteomes" id="UP000494256">
    <property type="component" value="Unassembled WGS sequence"/>
</dbReference>
<feature type="region of interest" description="Disordered" evidence="1">
    <location>
        <begin position="140"/>
        <end position="161"/>
    </location>
</feature>
<accession>A0A8S1BGM0</accession>
<sequence>MEKIDDSSIISIVIEEENQPDRTADVVPTSILDEENQNDKTYVPDNSSSDTDDSYADTVSSSPGDGNLVHQQCKERLQEKRVRRKPDFYSADMCVDISDDGISFSDAISGHEKKQWQCAMKEELKSFQENDTWELVDRPKDLKKSNSESCKGLYSEKRHRL</sequence>
<name>A0A8S1BGM0_ARCPL</name>
<dbReference type="EMBL" id="CADEBD010000621">
    <property type="protein sequence ID" value="CAB3258425.1"/>
    <property type="molecule type" value="Genomic_DNA"/>
</dbReference>
<proteinExistence type="predicted"/>
<feature type="region of interest" description="Disordered" evidence="1">
    <location>
        <begin position="1"/>
        <end position="81"/>
    </location>
</feature>
<gene>
    <name evidence="2" type="ORF">APLA_LOCUS16245</name>
</gene>
<evidence type="ECO:0000313" key="3">
    <source>
        <dbReference type="Proteomes" id="UP000494256"/>
    </source>
</evidence>
<protein>
    <submittedName>
        <fullName evidence="2">Uncharacterized protein</fullName>
    </submittedName>
</protein>
<organism evidence="2 3">
    <name type="scientific">Arctia plantaginis</name>
    <name type="common">Wood tiger moth</name>
    <name type="synonym">Phalaena plantaginis</name>
    <dbReference type="NCBI Taxonomy" id="874455"/>
    <lineage>
        <taxon>Eukaryota</taxon>
        <taxon>Metazoa</taxon>
        <taxon>Ecdysozoa</taxon>
        <taxon>Arthropoda</taxon>
        <taxon>Hexapoda</taxon>
        <taxon>Insecta</taxon>
        <taxon>Pterygota</taxon>
        <taxon>Neoptera</taxon>
        <taxon>Endopterygota</taxon>
        <taxon>Lepidoptera</taxon>
        <taxon>Glossata</taxon>
        <taxon>Ditrysia</taxon>
        <taxon>Noctuoidea</taxon>
        <taxon>Erebidae</taxon>
        <taxon>Arctiinae</taxon>
        <taxon>Arctia</taxon>
    </lineage>
</organism>
<evidence type="ECO:0000256" key="1">
    <source>
        <dbReference type="SAM" id="MobiDB-lite"/>
    </source>
</evidence>
<evidence type="ECO:0000313" key="2">
    <source>
        <dbReference type="EMBL" id="CAB3258425.1"/>
    </source>
</evidence>
<dbReference type="AlphaFoldDB" id="A0A8S1BGM0"/>